<dbReference type="AlphaFoldDB" id="A0AB33CBX2"/>
<dbReference type="Gene3D" id="1.10.260.40">
    <property type="entry name" value="lambda repressor-like DNA-binding domains"/>
    <property type="match status" value="1"/>
</dbReference>
<dbReference type="InterPro" id="IPR031856">
    <property type="entry name" value="YdaS_toxin-like"/>
</dbReference>
<protein>
    <submittedName>
        <fullName evidence="1">Chaperone</fullName>
    </submittedName>
</protein>
<dbReference type="InterPro" id="IPR010982">
    <property type="entry name" value="Lambda_DNA-bd_dom_sf"/>
</dbReference>
<organism evidence="1 2">
    <name type="scientific">Xanthomonas citri pv. vignicola</name>
    <dbReference type="NCBI Taxonomy" id="473426"/>
    <lineage>
        <taxon>Bacteria</taxon>
        <taxon>Pseudomonadati</taxon>
        <taxon>Pseudomonadota</taxon>
        <taxon>Gammaproteobacteria</taxon>
        <taxon>Lysobacterales</taxon>
        <taxon>Lysobacteraceae</taxon>
        <taxon>Xanthomonas</taxon>
    </lineage>
</organism>
<dbReference type="Pfam" id="PF15943">
    <property type="entry name" value="YdaS_toxin"/>
    <property type="match status" value="1"/>
</dbReference>
<dbReference type="RefSeq" id="WP_078568070.1">
    <property type="nucleotide sequence ID" value="NZ_CP022263.1"/>
</dbReference>
<evidence type="ECO:0000313" key="2">
    <source>
        <dbReference type="Proteomes" id="UP000198357"/>
    </source>
</evidence>
<gene>
    <name evidence="1" type="ORF">XcvCFBP7111P_02440</name>
</gene>
<dbReference type="Proteomes" id="UP000198357">
    <property type="component" value="Chromosome"/>
</dbReference>
<evidence type="ECO:0000313" key="1">
    <source>
        <dbReference type="EMBL" id="ASK90511.1"/>
    </source>
</evidence>
<dbReference type="GO" id="GO:0003677">
    <property type="term" value="F:DNA binding"/>
    <property type="evidence" value="ECO:0007669"/>
    <property type="project" value="InterPro"/>
</dbReference>
<name>A0AB33CBX2_XANCI</name>
<sequence>MESPIHNAIRAAGGQRALATALQIHPALVSQWATARRPVAAHHVLAIEACTGVSRHVLRPDVFGSEPSTIVEGAA</sequence>
<proteinExistence type="predicted"/>
<reference evidence="1 2" key="1">
    <citation type="submission" date="2017-06" db="EMBL/GenBank/DDBJ databases">
        <title>First complete genome sequences of Xanthomonas citri pv. vignicola strains CFBP 7111, CFBP 7112 and CFBP 7113 using long-read technology.</title>
        <authorList>
            <person name="Ruh M."/>
            <person name="Briand M."/>
            <person name="Bonneau S."/>
            <person name="Jacques M.A."/>
            <person name="Chen N.W.G."/>
        </authorList>
    </citation>
    <scope>NUCLEOTIDE SEQUENCE [LARGE SCALE GENOMIC DNA]</scope>
    <source>
        <strain evidence="1 2">CFBP7111</strain>
    </source>
</reference>
<dbReference type="EMBL" id="CP022263">
    <property type="protein sequence ID" value="ASK90511.1"/>
    <property type="molecule type" value="Genomic_DNA"/>
</dbReference>
<accession>A0AB33CBX2</accession>
<dbReference type="SUPFAM" id="SSF47413">
    <property type="entry name" value="lambda repressor-like DNA-binding domains"/>
    <property type="match status" value="1"/>
</dbReference>